<gene>
    <name evidence="3" type="ORF">D9756_002087</name>
</gene>
<evidence type="ECO:0000313" key="3">
    <source>
        <dbReference type="EMBL" id="KAF5362459.1"/>
    </source>
</evidence>
<dbReference type="OrthoDB" id="3271139at2759"/>
<feature type="compositionally biased region" description="Basic residues" evidence="1">
    <location>
        <begin position="571"/>
        <end position="583"/>
    </location>
</feature>
<dbReference type="EMBL" id="JAACJO010000002">
    <property type="protein sequence ID" value="KAF5362459.1"/>
    <property type="molecule type" value="Genomic_DNA"/>
</dbReference>
<dbReference type="InterPro" id="IPR040976">
    <property type="entry name" value="Pkinase_fungal"/>
</dbReference>
<comment type="caution">
    <text evidence="3">The sequence shown here is derived from an EMBL/GenBank/DDBJ whole genome shotgun (WGS) entry which is preliminary data.</text>
</comment>
<protein>
    <recommendedName>
        <fullName evidence="2">Fungal-type protein kinase domain-containing protein</fullName>
    </recommendedName>
</protein>
<organism evidence="3 4">
    <name type="scientific">Leucocoprinus leucothites</name>
    <dbReference type="NCBI Taxonomy" id="201217"/>
    <lineage>
        <taxon>Eukaryota</taxon>
        <taxon>Fungi</taxon>
        <taxon>Dikarya</taxon>
        <taxon>Basidiomycota</taxon>
        <taxon>Agaricomycotina</taxon>
        <taxon>Agaricomycetes</taxon>
        <taxon>Agaricomycetidae</taxon>
        <taxon>Agaricales</taxon>
        <taxon>Agaricineae</taxon>
        <taxon>Agaricaceae</taxon>
        <taxon>Leucocoprinus</taxon>
    </lineage>
</organism>
<dbReference type="AlphaFoldDB" id="A0A8H5GCK9"/>
<feature type="domain" description="Fungal-type protein kinase" evidence="2">
    <location>
        <begin position="138"/>
        <end position="610"/>
    </location>
</feature>
<name>A0A8H5GCK9_9AGAR</name>
<accession>A0A8H5GCK9</accession>
<sequence>MVHEMRRCTVTEFLDYYSPFRPSSASIDNARQILFQEGHLTEVLDGDSSVAHRLANFGSQPSSNPTEAQIYEPLVEVVEACGLADCRHRTGQRRQRQFHYVNCASSSMMSEIDGTSFRVDATVSAGVDLAGVTQRTLSSETAVVAEFKRSKVDGERKVNREQLVGAANHIMNDDPRRMWMYGITIEGEKMAVWYFSRSHSVKSDSFDFSENVDAFISIFLSFLFATEAEMGYDPTVHRVFIGKDIRYVYELGPAQSPVYYLTVKPIYNPRILCITGRKTRVWKAIQVTGTERDQLQPMEEGKYVALKDVWLDEGAMTERDIQEEIFRKLDSVSANDYEWAAPVLKDRVKNAISTKAYRDYFMEIESDRRGAIAKAPLSTSKADANILGSKSAKRKKPGSNFVPGTTQHTTSSTHTGVRLEDEGIPQRAPRDHRPKQQYRVVYKHIGTTLHDLGELPDTFSGVLDVFFALILLFLARWVHRDISTGNILIVKDPKYGRSIGKLSDLEYAKYTEDNKPTEGGLKTGTPFFMPLEIHLGRKPIFDPQLGPRMTSRPADFDRKTFDMFNPQPPPTRKKSTQQPKKSHLPTPQPPTPKFRFQHDLESLWWIITWLLMACVDHEGIERDQLGVTLEERVFTHKSLPSDRPIRFFLEPIASGITHPGLAEVITYLEEIRSELIRIYMLPTVTYKQYCQMYEQVGESLGLLVFEVRQAADVKFRPPKSKSILAAQSQARSSMAMDSADYVPGSSSLSSDGEQDGIASDDGPDEIELSEDDDEEAQTGKRRLRKRVKRDER</sequence>
<dbReference type="Proteomes" id="UP000559027">
    <property type="component" value="Unassembled WGS sequence"/>
</dbReference>
<evidence type="ECO:0000259" key="2">
    <source>
        <dbReference type="Pfam" id="PF17667"/>
    </source>
</evidence>
<evidence type="ECO:0000256" key="1">
    <source>
        <dbReference type="SAM" id="MobiDB-lite"/>
    </source>
</evidence>
<dbReference type="Gene3D" id="1.10.510.10">
    <property type="entry name" value="Transferase(Phosphotransferase) domain 1"/>
    <property type="match status" value="1"/>
</dbReference>
<feature type="region of interest" description="Disordered" evidence="1">
    <location>
        <begin position="389"/>
        <end position="418"/>
    </location>
</feature>
<evidence type="ECO:0000313" key="4">
    <source>
        <dbReference type="Proteomes" id="UP000559027"/>
    </source>
</evidence>
<proteinExistence type="predicted"/>
<feature type="compositionally biased region" description="Low complexity" evidence="1">
    <location>
        <begin position="405"/>
        <end position="415"/>
    </location>
</feature>
<feature type="compositionally biased region" description="Basic residues" evidence="1">
    <location>
        <begin position="779"/>
        <end position="792"/>
    </location>
</feature>
<dbReference type="PANTHER" id="PTHR38248">
    <property type="entry name" value="FUNK1 6"/>
    <property type="match status" value="1"/>
</dbReference>
<dbReference type="SUPFAM" id="SSF56112">
    <property type="entry name" value="Protein kinase-like (PK-like)"/>
    <property type="match status" value="1"/>
</dbReference>
<dbReference type="InterPro" id="IPR011009">
    <property type="entry name" value="Kinase-like_dom_sf"/>
</dbReference>
<keyword evidence="4" id="KW-1185">Reference proteome</keyword>
<feature type="region of interest" description="Disordered" evidence="1">
    <location>
        <begin position="735"/>
        <end position="792"/>
    </location>
</feature>
<dbReference type="Pfam" id="PF17667">
    <property type="entry name" value="Pkinase_fungal"/>
    <property type="match status" value="1"/>
</dbReference>
<dbReference type="PANTHER" id="PTHR38248:SF2">
    <property type="entry name" value="FUNK1 11"/>
    <property type="match status" value="1"/>
</dbReference>
<feature type="compositionally biased region" description="Acidic residues" evidence="1">
    <location>
        <begin position="761"/>
        <end position="776"/>
    </location>
</feature>
<feature type="region of interest" description="Disordered" evidence="1">
    <location>
        <begin position="552"/>
        <end position="593"/>
    </location>
</feature>
<reference evidence="3 4" key="1">
    <citation type="journal article" date="2020" name="ISME J.">
        <title>Uncovering the hidden diversity of litter-decomposition mechanisms in mushroom-forming fungi.</title>
        <authorList>
            <person name="Floudas D."/>
            <person name="Bentzer J."/>
            <person name="Ahren D."/>
            <person name="Johansson T."/>
            <person name="Persson P."/>
            <person name="Tunlid A."/>
        </authorList>
    </citation>
    <scope>NUCLEOTIDE SEQUENCE [LARGE SCALE GENOMIC DNA]</scope>
    <source>
        <strain evidence="3 4">CBS 146.42</strain>
    </source>
</reference>